<protein>
    <submittedName>
        <fullName evidence="1">Uncharacterized protein</fullName>
    </submittedName>
</protein>
<comment type="caution">
    <text evidence="1">The sequence shown here is derived from an EMBL/GenBank/DDBJ whole genome shotgun (WGS) entry which is preliminary data.</text>
</comment>
<gene>
    <name evidence="1" type="ORF">GCM10010126_67940</name>
</gene>
<organism evidence="1 2">
    <name type="scientific">Planomonospora parontospora</name>
    <dbReference type="NCBI Taxonomy" id="58119"/>
    <lineage>
        <taxon>Bacteria</taxon>
        <taxon>Bacillati</taxon>
        <taxon>Actinomycetota</taxon>
        <taxon>Actinomycetes</taxon>
        <taxon>Streptosporangiales</taxon>
        <taxon>Streptosporangiaceae</taxon>
        <taxon>Planomonospora</taxon>
    </lineage>
</organism>
<name>A0AA37BP29_9ACTN</name>
<dbReference type="Proteomes" id="UP000627984">
    <property type="component" value="Unassembled WGS sequence"/>
</dbReference>
<dbReference type="EMBL" id="BMQD01000044">
    <property type="protein sequence ID" value="GGK98944.1"/>
    <property type="molecule type" value="Genomic_DNA"/>
</dbReference>
<evidence type="ECO:0000313" key="1">
    <source>
        <dbReference type="EMBL" id="GGK98944.1"/>
    </source>
</evidence>
<reference evidence="1" key="1">
    <citation type="journal article" date="2014" name="Int. J. Syst. Evol. Microbiol.">
        <title>Complete genome sequence of Corynebacterium casei LMG S-19264T (=DSM 44701T), isolated from a smear-ripened cheese.</title>
        <authorList>
            <consortium name="US DOE Joint Genome Institute (JGI-PGF)"/>
            <person name="Walter F."/>
            <person name="Albersmeier A."/>
            <person name="Kalinowski J."/>
            <person name="Ruckert C."/>
        </authorList>
    </citation>
    <scope>NUCLEOTIDE SEQUENCE</scope>
    <source>
        <strain evidence="1">JCM 3093</strain>
    </source>
</reference>
<sequence length="205" mass="22827">MEQGTERTPEQWQTASDAERDAEIMRLRIAGRSMREIARLVGYASPASVHRRIGIAYVRTVREATDVARDIEVQRLDALLCRAWAVMDAEHLAVSAGRVVRRPVAREDGMPVVIGRTENGQPVYAERDVLDSGPILAAIDRVLKIMDRRARLLGLDIPARHEVLSLDRIESEIGALTRELIAAGTDPAEVERIGEQEQESATWLS</sequence>
<reference evidence="1" key="2">
    <citation type="submission" date="2022-09" db="EMBL/GenBank/DDBJ databases">
        <authorList>
            <person name="Sun Q."/>
            <person name="Ohkuma M."/>
        </authorList>
    </citation>
    <scope>NUCLEOTIDE SEQUENCE</scope>
    <source>
        <strain evidence="1">JCM 3093</strain>
    </source>
</reference>
<evidence type="ECO:0000313" key="2">
    <source>
        <dbReference type="Proteomes" id="UP000627984"/>
    </source>
</evidence>
<accession>A0AA37BP29</accession>
<proteinExistence type="predicted"/>
<dbReference type="AlphaFoldDB" id="A0AA37BP29"/>
<dbReference type="RefSeq" id="WP_191898463.1">
    <property type="nucleotide sequence ID" value="NZ_BMQD01000044.1"/>
</dbReference>